<keyword evidence="1" id="KW-1133">Transmembrane helix</keyword>
<dbReference type="AlphaFoldDB" id="A0A8S9XIX1"/>
<evidence type="ECO:0000313" key="3">
    <source>
        <dbReference type="Proteomes" id="UP000466442"/>
    </source>
</evidence>
<name>A0A8S9XIX1_APOLU</name>
<protein>
    <submittedName>
        <fullName evidence="2">Uncharacterized protein</fullName>
    </submittedName>
</protein>
<dbReference type="EMBL" id="WIXP02000006">
    <property type="protein sequence ID" value="KAF6208942.1"/>
    <property type="molecule type" value="Genomic_DNA"/>
</dbReference>
<organism evidence="2 3">
    <name type="scientific">Apolygus lucorum</name>
    <name type="common">Small green plant bug</name>
    <name type="synonym">Lygocoris lucorum</name>
    <dbReference type="NCBI Taxonomy" id="248454"/>
    <lineage>
        <taxon>Eukaryota</taxon>
        <taxon>Metazoa</taxon>
        <taxon>Ecdysozoa</taxon>
        <taxon>Arthropoda</taxon>
        <taxon>Hexapoda</taxon>
        <taxon>Insecta</taxon>
        <taxon>Pterygota</taxon>
        <taxon>Neoptera</taxon>
        <taxon>Paraneoptera</taxon>
        <taxon>Hemiptera</taxon>
        <taxon>Heteroptera</taxon>
        <taxon>Panheteroptera</taxon>
        <taxon>Cimicomorpha</taxon>
        <taxon>Miridae</taxon>
        <taxon>Mirini</taxon>
        <taxon>Apolygus</taxon>
    </lineage>
</organism>
<proteinExistence type="predicted"/>
<sequence>MDGGKYVVTFVKFINVENEEKPGDSRLLKSVGVIGNVRFESWLIFGISSNRWLPSVGVIGSTQFGERVIGKTPAIFFFNNNLNLYLDFWMLLYSRTLFCIFFSSISSVFSSKISL</sequence>
<reference evidence="2" key="1">
    <citation type="journal article" date="2021" name="Mol. Ecol. Resour.">
        <title>Apolygus lucorum genome provides insights into omnivorousness and mesophyll feeding.</title>
        <authorList>
            <person name="Liu Y."/>
            <person name="Liu H."/>
            <person name="Wang H."/>
            <person name="Huang T."/>
            <person name="Liu B."/>
            <person name="Yang B."/>
            <person name="Yin L."/>
            <person name="Li B."/>
            <person name="Zhang Y."/>
            <person name="Zhang S."/>
            <person name="Jiang F."/>
            <person name="Zhang X."/>
            <person name="Ren Y."/>
            <person name="Wang B."/>
            <person name="Wang S."/>
            <person name="Lu Y."/>
            <person name="Wu K."/>
            <person name="Fan W."/>
            <person name="Wang G."/>
        </authorList>
    </citation>
    <scope>NUCLEOTIDE SEQUENCE</scope>
    <source>
        <strain evidence="2">12Hb</strain>
    </source>
</reference>
<evidence type="ECO:0000313" key="2">
    <source>
        <dbReference type="EMBL" id="KAF6208942.1"/>
    </source>
</evidence>
<keyword evidence="1" id="KW-0812">Transmembrane</keyword>
<keyword evidence="3" id="KW-1185">Reference proteome</keyword>
<feature type="transmembrane region" description="Helical" evidence="1">
    <location>
        <begin position="88"/>
        <end position="109"/>
    </location>
</feature>
<evidence type="ECO:0000256" key="1">
    <source>
        <dbReference type="SAM" id="Phobius"/>
    </source>
</evidence>
<keyword evidence="1" id="KW-0472">Membrane</keyword>
<comment type="caution">
    <text evidence="2">The sequence shown here is derived from an EMBL/GenBank/DDBJ whole genome shotgun (WGS) entry which is preliminary data.</text>
</comment>
<accession>A0A8S9XIX1</accession>
<dbReference type="Proteomes" id="UP000466442">
    <property type="component" value="Unassembled WGS sequence"/>
</dbReference>
<gene>
    <name evidence="2" type="ORF">GE061_014684</name>
</gene>